<organism evidence="8 9">
    <name type="scientific">Blastopirellula marina</name>
    <dbReference type="NCBI Taxonomy" id="124"/>
    <lineage>
        <taxon>Bacteria</taxon>
        <taxon>Pseudomonadati</taxon>
        <taxon>Planctomycetota</taxon>
        <taxon>Planctomycetia</taxon>
        <taxon>Pirellulales</taxon>
        <taxon>Pirellulaceae</taxon>
        <taxon>Blastopirellula</taxon>
    </lineage>
</organism>
<comment type="caution">
    <text evidence="8">The sequence shown here is derived from an EMBL/GenBank/DDBJ whole genome shotgun (WGS) entry which is preliminary data.</text>
</comment>
<dbReference type="FunFam" id="1.10.1060.10:FF:000005">
    <property type="entry name" value="Succinate dehydrogenase iron-sulfur subunit"/>
    <property type="match status" value="1"/>
</dbReference>
<dbReference type="InterPro" id="IPR017896">
    <property type="entry name" value="4Fe4S_Fe-S-bd"/>
</dbReference>
<dbReference type="Pfam" id="PF13085">
    <property type="entry name" value="Fer2_3"/>
    <property type="match status" value="1"/>
</dbReference>
<dbReference type="GO" id="GO:0022904">
    <property type="term" value="P:respiratory electron transport chain"/>
    <property type="evidence" value="ECO:0007669"/>
    <property type="project" value="TreeGrafter"/>
</dbReference>
<sequence length="284" mass="31622">MIAHANKPKTFYVKILRQDGPGKPSYWQRFELDYEPELNVISVLQKIAAKAKTSSGQKTTPVCWDCGCLEEVCGACTMIINGRVRQSCSALVDKLLEDGLEIELRPMTKFPVVRDLFVDRSRMFTALKKIKGWIPADGYYDLGPGPKQSRYDQEVAYPLSECMTCGCCVEACPQYGKIELTQRSGESDEAFEDRKTDAYTSGFVGPAAISQVVLFNLHPTGKMIARDRLDVMAQEGGIQICGNAQNCVAVCPKKIPLTMSIGKIGRQTTFNTLRRWFDRGAKAH</sequence>
<dbReference type="InterPro" id="IPR012675">
    <property type="entry name" value="Beta-grasp_dom_sf"/>
</dbReference>
<gene>
    <name evidence="8" type="ORF">C5Y83_02145</name>
</gene>
<proteinExistence type="inferred from homology"/>
<evidence type="ECO:0000256" key="3">
    <source>
        <dbReference type="ARBA" id="ARBA00022723"/>
    </source>
</evidence>
<dbReference type="InterPro" id="IPR025192">
    <property type="entry name" value="Succ_DH/fum_Rdtase_N"/>
</dbReference>
<protein>
    <submittedName>
        <fullName evidence="8">Succinate dehydrogenase iron-sulfur subunit</fullName>
    </submittedName>
</protein>
<dbReference type="InterPro" id="IPR017900">
    <property type="entry name" value="4Fe4S_Fe_S_CS"/>
</dbReference>
<keyword evidence="4" id="KW-0408">Iron</keyword>
<reference evidence="8 9" key="1">
    <citation type="submission" date="2018-02" db="EMBL/GenBank/DDBJ databases">
        <title>Comparative genomes isolates from brazilian mangrove.</title>
        <authorList>
            <person name="Araujo J.E."/>
            <person name="Taketani R.G."/>
            <person name="Silva M.C.P."/>
            <person name="Loureco M.V."/>
            <person name="Andreote F.D."/>
        </authorList>
    </citation>
    <scope>NUCLEOTIDE SEQUENCE [LARGE SCALE GENOMIC DNA]</scope>
    <source>
        <strain evidence="8 9">Hex-1 MGV</strain>
    </source>
</reference>
<dbReference type="Pfam" id="PF13183">
    <property type="entry name" value="Fer4_8"/>
    <property type="match status" value="1"/>
</dbReference>
<comment type="cofactor">
    <cofactor evidence="1">
        <name>[3Fe-4S] cluster</name>
        <dbReference type="ChEBI" id="CHEBI:21137"/>
    </cofactor>
</comment>
<evidence type="ECO:0000256" key="4">
    <source>
        <dbReference type="ARBA" id="ARBA00023004"/>
    </source>
</evidence>
<evidence type="ECO:0000256" key="6">
    <source>
        <dbReference type="ARBA" id="ARBA00034078"/>
    </source>
</evidence>
<dbReference type="PANTHER" id="PTHR11921">
    <property type="entry name" value="SUCCINATE DEHYDROGENASE IRON-SULFUR PROTEIN"/>
    <property type="match status" value="1"/>
</dbReference>
<dbReference type="GO" id="GO:0046872">
    <property type="term" value="F:metal ion binding"/>
    <property type="evidence" value="ECO:0007669"/>
    <property type="project" value="UniProtKB-KW"/>
</dbReference>
<dbReference type="SUPFAM" id="SSF54292">
    <property type="entry name" value="2Fe-2S ferredoxin-like"/>
    <property type="match status" value="1"/>
</dbReference>
<dbReference type="FunFam" id="3.10.20.30:FF:000018">
    <property type="entry name" value="Succinate dehydrogenase iron-sulfur subunit"/>
    <property type="match status" value="1"/>
</dbReference>
<accession>A0A2S8G5J5</accession>
<evidence type="ECO:0000256" key="1">
    <source>
        <dbReference type="ARBA" id="ARBA00001927"/>
    </source>
</evidence>
<keyword evidence="5" id="KW-0411">Iron-sulfur</keyword>
<dbReference type="InterPro" id="IPR050573">
    <property type="entry name" value="SDH/FRD_Iron-Sulfur"/>
</dbReference>
<evidence type="ECO:0000313" key="8">
    <source>
        <dbReference type="EMBL" id="PQO39570.1"/>
    </source>
</evidence>
<dbReference type="Gene3D" id="3.10.20.30">
    <property type="match status" value="1"/>
</dbReference>
<dbReference type="Proteomes" id="UP000238322">
    <property type="component" value="Unassembled WGS sequence"/>
</dbReference>
<dbReference type="Gene3D" id="1.10.1060.10">
    <property type="entry name" value="Alpha-helical ferredoxin"/>
    <property type="match status" value="1"/>
</dbReference>
<dbReference type="NCBIfam" id="NF006391">
    <property type="entry name" value="PRK08640.1"/>
    <property type="match status" value="1"/>
</dbReference>
<dbReference type="InterPro" id="IPR036010">
    <property type="entry name" value="2Fe-2S_ferredoxin-like_sf"/>
</dbReference>
<keyword evidence="3" id="KW-0479">Metal-binding</keyword>
<dbReference type="GO" id="GO:0051536">
    <property type="term" value="F:iron-sulfur cluster binding"/>
    <property type="evidence" value="ECO:0007669"/>
    <property type="project" value="UniProtKB-KW"/>
</dbReference>
<dbReference type="PANTHER" id="PTHR11921:SF29">
    <property type="entry name" value="SUCCINATE DEHYDROGENASE [UBIQUINONE] IRON-SULFUR SUBUNIT, MITOCHONDRIAL"/>
    <property type="match status" value="1"/>
</dbReference>
<dbReference type="GO" id="GO:0009060">
    <property type="term" value="P:aerobic respiration"/>
    <property type="evidence" value="ECO:0007669"/>
    <property type="project" value="TreeGrafter"/>
</dbReference>
<comment type="similarity">
    <text evidence="2">Belongs to the succinate dehydrogenase/fumarate reductase iron-sulfur protein family.</text>
</comment>
<dbReference type="PROSITE" id="PS00198">
    <property type="entry name" value="4FE4S_FER_1"/>
    <property type="match status" value="1"/>
</dbReference>
<dbReference type="RefSeq" id="WP_105328007.1">
    <property type="nucleotide sequence ID" value="NZ_PUHY01000004.1"/>
</dbReference>
<dbReference type="EMBL" id="PUHY01000004">
    <property type="protein sequence ID" value="PQO39570.1"/>
    <property type="molecule type" value="Genomic_DNA"/>
</dbReference>
<evidence type="ECO:0000256" key="5">
    <source>
        <dbReference type="ARBA" id="ARBA00023014"/>
    </source>
</evidence>
<evidence type="ECO:0000313" key="9">
    <source>
        <dbReference type="Proteomes" id="UP000238322"/>
    </source>
</evidence>
<dbReference type="OrthoDB" id="9804391at2"/>
<comment type="cofactor">
    <cofactor evidence="6">
        <name>[2Fe-2S] cluster</name>
        <dbReference type="ChEBI" id="CHEBI:190135"/>
    </cofactor>
</comment>
<dbReference type="SUPFAM" id="SSF46548">
    <property type="entry name" value="alpha-helical ferredoxin"/>
    <property type="match status" value="1"/>
</dbReference>
<name>A0A2S8G5J5_9BACT</name>
<dbReference type="PROSITE" id="PS51379">
    <property type="entry name" value="4FE4S_FER_2"/>
    <property type="match status" value="1"/>
</dbReference>
<evidence type="ECO:0000259" key="7">
    <source>
        <dbReference type="PROSITE" id="PS51379"/>
    </source>
</evidence>
<dbReference type="GO" id="GO:0009055">
    <property type="term" value="F:electron transfer activity"/>
    <property type="evidence" value="ECO:0007669"/>
    <property type="project" value="InterPro"/>
</dbReference>
<dbReference type="AlphaFoldDB" id="A0A2S8G5J5"/>
<feature type="domain" description="4Fe-4S ferredoxin-type" evidence="7">
    <location>
        <begin position="153"/>
        <end position="183"/>
    </location>
</feature>
<evidence type="ECO:0000256" key="2">
    <source>
        <dbReference type="ARBA" id="ARBA00009433"/>
    </source>
</evidence>
<dbReference type="InterPro" id="IPR009051">
    <property type="entry name" value="Helical_ferredxn"/>
</dbReference>